<comment type="caution">
    <text evidence="1">The sequence shown here is derived from an EMBL/GenBank/DDBJ whole genome shotgun (WGS) entry which is preliminary data.</text>
</comment>
<evidence type="ECO:0000313" key="1">
    <source>
        <dbReference type="EMBL" id="KAK9535818.1"/>
    </source>
</evidence>
<dbReference type="AlphaFoldDB" id="A0AAW1FNQ3"/>
<dbReference type="EMBL" id="JBCEZU010000056">
    <property type="protein sequence ID" value="KAK9535818.1"/>
    <property type="molecule type" value="Genomic_DNA"/>
</dbReference>
<name>A0AAW1FNQ3_ZOAVI</name>
<proteinExistence type="predicted"/>
<organism evidence="1 2">
    <name type="scientific">Zoarces viviparus</name>
    <name type="common">Viviparous eelpout</name>
    <name type="synonym">Blennius viviparus</name>
    <dbReference type="NCBI Taxonomy" id="48416"/>
    <lineage>
        <taxon>Eukaryota</taxon>
        <taxon>Metazoa</taxon>
        <taxon>Chordata</taxon>
        <taxon>Craniata</taxon>
        <taxon>Vertebrata</taxon>
        <taxon>Euteleostomi</taxon>
        <taxon>Actinopterygii</taxon>
        <taxon>Neopterygii</taxon>
        <taxon>Teleostei</taxon>
        <taxon>Neoteleostei</taxon>
        <taxon>Acanthomorphata</taxon>
        <taxon>Eupercaria</taxon>
        <taxon>Perciformes</taxon>
        <taxon>Cottioidei</taxon>
        <taxon>Zoarcales</taxon>
        <taxon>Zoarcidae</taxon>
        <taxon>Zoarcinae</taxon>
        <taxon>Zoarces</taxon>
    </lineage>
</organism>
<reference evidence="1 2" key="1">
    <citation type="journal article" date="2024" name="Genome Biol. Evol.">
        <title>Chromosome-level genome assembly of the viviparous eelpout Zoarces viviparus.</title>
        <authorList>
            <person name="Fuhrmann N."/>
            <person name="Brasseur M.V."/>
            <person name="Bakowski C.E."/>
            <person name="Podsiadlowski L."/>
            <person name="Prost S."/>
            <person name="Krehenwinkel H."/>
            <person name="Mayer C."/>
        </authorList>
    </citation>
    <scope>NUCLEOTIDE SEQUENCE [LARGE SCALE GENOMIC DNA]</scope>
    <source>
        <strain evidence="1">NO-MEL_2022_Ind0_liver</strain>
    </source>
</reference>
<gene>
    <name evidence="1" type="ORF">VZT92_008174</name>
</gene>
<keyword evidence="2" id="KW-1185">Reference proteome</keyword>
<protein>
    <submittedName>
        <fullName evidence="1">Uncharacterized protein</fullName>
    </submittedName>
</protein>
<accession>A0AAW1FNQ3</accession>
<evidence type="ECO:0000313" key="2">
    <source>
        <dbReference type="Proteomes" id="UP001488805"/>
    </source>
</evidence>
<dbReference type="Proteomes" id="UP001488805">
    <property type="component" value="Unassembled WGS sequence"/>
</dbReference>
<sequence length="82" mass="9290">MRFAVTKHLPQQQACLSPNPNLTFLDLEPGLWHLLAAQDLQPPKLGGVFPGLSFWKQNAQCIVALTDSSYNELMQRKRRRTG</sequence>